<accession>A0A9X3LFD8</accession>
<dbReference type="RefSeq" id="WP_269925477.1">
    <property type="nucleotide sequence ID" value="NZ_JAMKBJ010000002.1"/>
</dbReference>
<dbReference type="InterPro" id="IPR000073">
    <property type="entry name" value="AB_hydrolase_1"/>
</dbReference>
<evidence type="ECO:0000256" key="2">
    <source>
        <dbReference type="ARBA" id="ARBA00023239"/>
    </source>
</evidence>
<evidence type="ECO:0000313" key="6">
    <source>
        <dbReference type="Proteomes" id="UP001152173"/>
    </source>
</evidence>
<dbReference type="EMBL" id="JAMKBJ010000002">
    <property type="protein sequence ID" value="MCZ8536380.1"/>
    <property type="molecule type" value="Genomic_DNA"/>
</dbReference>
<protein>
    <recommendedName>
        <fullName evidence="3">Putative 2-succinyl-6-hydroxy-2,4-cyclohexadiene-1-carboxylate synthase</fullName>
        <shortName evidence="3">SHCHC synthase</shortName>
        <ecNumber evidence="3">4.2.99.20</ecNumber>
    </recommendedName>
</protein>
<dbReference type="PANTHER" id="PTHR42916">
    <property type="entry name" value="2-SUCCINYL-5-ENOLPYRUVYL-6-HYDROXY-3-CYCLOHEXENE-1-CARBOXYLATE SYNTHASE"/>
    <property type="match status" value="1"/>
</dbReference>
<dbReference type="SUPFAM" id="SSF53474">
    <property type="entry name" value="alpha/beta-Hydrolases"/>
    <property type="match status" value="1"/>
</dbReference>
<dbReference type="EC" id="4.2.99.20" evidence="3"/>
<dbReference type="PRINTS" id="PR00111">
    <property type="entry name" value="ABHYDROLASE"/>
</dbReference>
<dbReference type="Pfam" id="PF00561">
    <property type="entry name" value="Abhydrolase_1"/>
    <property type="match status" value="1"/>
</dbReference>
<dbReference type="GO" id="GO:0009234">
    <property type="term" value="P:menaquinone biosynthetic process"/>
    <property type="evidence" value="ECO:0007669"/>
    <property type="project" value="UniProtKB-UniRule"/>
</dbReference>
<comment type="pathway">
    <text evidence="3">Quinol/quinone metabolism; menaquinone biosynthesis.</text>
</comment>
<evidence type="ECO:0000256" key="3">
    <source>
        <dbReference type="HAMAP-Rule" id="MF_01660"/>
    </source>
</evidence>
<reference evidence="5" key="1">
    <citation type="submission" date="2022-05" db="EMBL/GenBank/DDBJ databases">
        <authorList>
            <person name="Colautti A."/>
            <person name="Iacumin L."/>
        </authorList>
    </citation>
    <scope>NUCLEOTIDE SEQUENCE</scope>
    <source>
        <strain evidence="5">SK 55</strain>
    </source>
</reference>
<dbReference type="InterPro" id="IPR029058">
    <property type="entry name" value="AB_hydrolase_fold"/>
</dbReference>
<comment type="function">
    <text evidence="3">Catalyzes a proton abstraction reaction that results in 2,5-elimination of pyruvate from 2-succinyl-5-enolpyruvyl-6-hydroxy-3-cyclohexene-1-carboxylate (SEPHCHC) and the formation of 2-succinyl-6-hydroxy-2,4-cyclohexadiene-1-carboxylate (SHCHC).</text>
</comment>
<dbReference type="PRINTS" id="PR00412">
    <property type="entry name" value="EPOXHYDRLASE"/>
</dbReference>
<dbReference type="PANTHER" id="PTHR42916:SF1">
    <property type="entry name" value="PROTEIN PHYLLO, CHLOROPLASTIC"/>
    <property type="match status" value="1"/>
</dbReference>
<comment type="catalytic activity">
    <reaction evidence="3">
        <text>5-enolpyruvoyl-6-hydroxy-2-succinyl-cyclohex-3-ene-1-carboxylate = (1R,6R)-6-hydroxy-2-succinyl-cyclohexa-2,4-diene-1-carboxylate + pyruvate</text>
        <dbReference type="Rhea" id="RHEA:25597"/>
        <dbReference type="ChEBI" id="CHEBI:15361"/>
        <dbReference type="ChEBI" id="CHEBI:58689"/>
        <dbReference type="ChEBI" id="CHEBI:58818"/>
        <dbReference type="EC" id="4.2.99.20"/>
    </reaction>
</comment>
<evidence type="ECO:0000259" key="4">
    <source>
        <dbReference type="Pfam" id="PF00561"/>
    </source>
</evidence>
<dbReference type="AlphaFoldDB" id="A0A9X3LFD8"/>
<keyword evidence="1 3" id="KW-0474">Menaquinone biosynthesis</keyword>
<evidence type="ECO:0000313" key="5">
    <source>
        <dbReference type="EMBL" id="MCZ8536380.1"/>
    </source>
</evidence>
<organism evidence="5 6">
    <name type="scientific">Paenisporosarcina quisquiliarum</name>
    <dbReference type="NCBI Taxonomy" id="365346"/>
    <lineage>
        <taxon>Bacteria</taxon>
        <taxon>Bacillati</taxon>
        <taxon>Bacillota</taxon>
        <taxon>Bacilli</taxon>
        <taxon>Bacillales</taxon>
        <taxon>Caryophanaceae</taxon>
        <taxon>Paenisporosarcina</taxon>
    </lineage>
</organism>
<dbReference type="Proteomes" id="UP001152173">
    <property type="component" value="Unassembled WGS sequence"/>
</dbReference>
<dbReference type="HAMAP" id="MF_01660">
    <property type="entry name" value="MenH"/>
    <property type="match status" value="1"/>
</dbReference>
<dbReference type="Gene3D" id="3.40.50.1820">
    <property type="entry name" value="alpha/beta hydrolase"/>
    <property type="match status" value="1"/>
</dbReference>
<feature type="domain" description="AB hydrolase-1" evidence="4">
    <location>
        <begin position="25"/>
        <end position="260"/>
    </location>
</feature>
<gene>
    <name evidence="3 5" type="primary">menH</name>
    <name evidence="5" type="ORF">M9R32_04095</name>
</gene>
<comment type="similarity">
    <text evidence="3">Belongs to the AB hydrolase superfamily. MenH family.</text>
</comment>
<proteinExistence type="inferred from homology"/>
<keyword evidence="2 3" id="KW-0456">Lyase</keyword>
<name>A0A9X3LFD8_9BACL</name>
<dbReference type="InterPro" id="IPR000639">
    <property type="entry name" value="Epox_hydrolase-like"/>
</dbReference>
<comment type="caution">
    <text evidence="5">The sequence shown here is derived from an EMBL/GenBank/DDBJ whole genome shotgun (WGS) entry which is preliminary data.</text>
</comment>
<comment type="subunit">
    <text evidence="3">Monomer.</text>
</comment>
<sequence>MEQLVSTVRGVNVSYSITNKDALETIIFLHGFTGSTKTWRPIIEQFPETVRCITVDLLGHGNTESPKDFKRYEMREQLKDLHALIQTLNITSFSLVGYSMGGRVALAYALTYPEYLRKLVLESASPGLDIEAERLARIAADNQLAMRLEREGLSSFIDFWQDIPLFQSQKKLDEIKLQAIREERMQQTATGLGNSLKGMGTGRQPSYWSRLNELKIPVTIITGELDVKFKNIGKQMTKQIRNSQHLEVSEAGHAIHVENPVQFATIIMEQVLV</sequence>
<evidence type="ECO:0000256" key="1">
    <source>
        <dbReference type="ARBA" id="ARBA00022428"/>
    </source>
</evidence>
<keyword evidence="6" id="KW-1185">Reference proteome</keyword>
<dbReference type="GO" id="GO:0070205">
    <property type="term" value="F:2-succinyl-6-hydroxy-2,4-cyclohexadiene-1-carboxylate synthase activity"/>
    <property type="evidence" value="ECO:0007669"/>
    <property type="project" value="UniProtKB-UniRule"/>
</dbReference>
<dbReference type="NCBIfam" id="TIGR03695">
    <property type="entry name" value="menH_SHCHC"/>
    <property type="match status" value="1"/>
</dbReference>
<dbReference type="InterPro" id="IPR022485">
    <property type="entry name" value="SHCHC_synthase_MenH"/>
</dbReference>
<comment type="pathway">
    <text evidence="3">Quinol/quinone metabolism; 1,4-dihydroxy-2-naphthoate biosynthesis; 1,4-dihydroxy-2-naphthoate from chorismate: step 3/7.</text>
</comment>